<evidence type="ECO:0000313" key="3">
    <source>
        <dbReference type="Proteomes" id="UP000298061"/>
    </source>
</evidence>
<dbReference type="Proteomes" id="UP000298061">
    <property type="component" value="Unassembled WGS sequence"/>
</dbReference>
<keyword evidence="3" id="KW-1185">Reference proteome</keyword>
<comment type="caution">
    <text evidence="2">The sequence shown here is derived from an EMBL/GenBank/DDBJ whole genome shotgun (WGS) entry which is preliminary data.</text>
</comment>
<protein>
    <submittedName>
        <fullName evidence="2">Uncharacterized protein</fullName>
    </submittedName>
</protein>
<dbReference type="EMBL" id="SFCI01000337">
    <property type="protein sequence ID" value="TFY80457.1"/>
    <property type="molecule type" value="Genomic_DNA"/>
</dbReference>
<reference evidence="2 3" key="1">
    <citation type="submission" date="2019-02" db="EMBL/GenBank/DDBJ databases">
        <title>Genome sequencing of the rare red list fungi Hericium alpestre (H. flagellum).</title>
        <authorList>
            <person name="Buettner E."/>
            <person name="Kellner H."/>
        </authorList>
    </citation>
    <scope>NUCLEOTIDE SEQUENCE [LARGE SCALE GENOMIC DNA]</scope>
    <source>
        <strain evidence="2 3">DSM 108284</strain>
    </source>
</reference>
<dbReference type="OrthoDB" id="2844016at2759"/>
<keyword evidence="1" id="KW-0732">Signal</keyword>
<name>A0A4Z0A2C9_9AGAM</name>
<proteinExistence type="predicted"/>
<feature type="signal peptide" evidence="1">
    <location>
        <begin position="1"/>
        <end position="18"/>
    </location>
</feature>
<evidence type="ECO:0000313" key="2">
    <source>
        <dbReference type="EMBL" id="TFY80457.1"/>
    </source>
</evidence>
<accession>A0A4Z0A2C9</accession>
<sequence>MLASILLFPAMLAVSVAASPPRRSSACAAFFNTGVDKVANFQLRAQYDDGSREALVLGDDGQSNSTVSILGTAATIPVSEGTNFTMADSGIIARAVGDVTTPKYSQTVSSGGFLSFAEAPEGGSGSPAEVYCELVSTDPNGSPFEYPILAVNSDADNFYVCQSTASSQRSVVYDASEASAEGYDFSSCQRAHVAMVQDY</sequence>
<feature type="chain" id="PRO_5021347998" evidence="1">
    <location>
        <begin position="19"/>
        <end position="199"/>
    </location>
</feature>
<organism evidence="2 3">
    <name type="scientific">Hericium alpestre</name>
    <dbReference type="NCBI Taxonomy" id="135208"/>
    <lineage>
        <taxon>Eukaryota</taxon>
        <taxon>Fungi</taxon>
        <taxon>Dikarya</taxon>
        <taxon>Basidiomycota</taxon>
        <taxon>Agaricomycotina</taxon>
        <taxon>Agaricomycetes</taxon>
        <taxon>Russulales</taxon>
        <taxon>Hericiaceae</taxon>
        <taxon>Hericium</taxon>
    </lineage>
</organism>
<evidence type="ECO:0000256" key="1">
    <source>
        <dbReference type="SAM" id="SignalP"/>
    </source>
</evidence>
<gene>
    <name evidence="2" type="ORF">EWM64_g3561</name>
</gene>
<dbReference type="AlphaFoldDB" id="A0A4Z0A2C9"/>